<keyword evidence="2" id="KW-0862">Zinc</keyword>
<keyword evidence="7" id="KW-1185">Reference proteome</keyword>
<keyword evidence="1 3" id="KW-0479">Metal-binding</keyword>
<dbReference type="InterPro" id="IPR037688">
    <property type="entry name" value="ZBBX"/>
</dbReference>
<dbReference type="AlphaFoldDB" id="A0AAV7C865"/>
<dbReference type="Gene3D" id="4.10.830.40">
    <property type="match status" value="1"/>
</dbReference>
<protein>
    <recommendedName>
        <fullName evidence="5">B box-type domain-containing protein</fullName>
    </recommendedName>
</protein>
<feature type="compositionally biased region" description="Polar residues" evidence="4">
    <location>
        <begin position="592"/>
        <end position="608"/>
    </location>
</feature>
<evidence type="ECO:0000256" key="4">
    <source>
        <dbReference type="SAM" id="MobiDB-lite"/>
    </source>
</evidence>
<accession>A0AAV7C865</accession>
<reference evidence="6" key="1">
    <citation type="thesis" date="2020" institute="ProQuest LLC" country="789 East Eisenhower Parkway, Ann Arbor, MI, USA">
        <title>Comparative Genomics and Chromosome Evolution.</title>
        <authorList>
            <person name="Mudd A.B."/>
        </authorList>
    </citation>
    <scope>NUCLEOTIDE SEQUENCE</scope>
    <source>
        <strain evidence="6">237g6f4</strain>
        <tissue evidence="6">Blood</tissue>
    </source>
</reference>
<feature type="domain" description="B box-type" evidence="5">
    <location>
        <begin position="121"/>
        <end position="167"/>
    </location>
</feature>
<dbReference type="GO" id="GO:0008270">
    <property type="term" value="F:zinc ion binding"/>
    <property type="evidence" value="ECO:0007669"/>
    <property type="project" value="UniProtKB-KW"/>
</dbReference>
<dbReference type="PROSITE" id="PS50119">
    <property type="entry name" value="ZF_BBOX"/>
    <property type="match status" value="1"/>
</dbReference>
<dbReference type="Proteomes" id="UP000824782">
    <property type="component" value="Unassembled WGS sequence"/>
</dbReference>
<comment type="caution">
    <text evidence="6">The sequence shown here is derived from an EMBL/GenBank/DDBJ whole genome shotgun (WGS) entry which is preliminary data.</text>
</comment>
<feature type="compositionally biased region" description="Basic and acidic residues" evidence="4">
    <location>
        <begin position="37"/>
        <end position="61"/>
    </location>
</feature>
<dbReference type="PANTHER" id="PTHR28634:SF1">
    <property type="entry name" value="ZINC FINGER B-BOX DOMAIN-CONTAINING PROTEIN 1"/>
    <property type="match status" value="1"/>
</dbReference>
<feature type="region of interest" description="Disordered" evidence="4">
    <location>
        <begin position="575"/>
        <end position="621"/>
    </location>
</feature>
<feature type="region of interest" description="Disordered" evidence="4">
    <location>
        <begin position="408"/>
        <end position="430"/>
    </location>
</feature>
<dbReference type="InterPro" id="IPR000315">
    <property type="entry name" value="Znf_B-box"/>
</dbReference>
<dbReference type="PANTHER" id="PTHR28634">
    <property type="entry name" value="ZINC FINGER B-BOX DOMAIN-CONTAINING PROTEIN 1"/>
    <property type="match status" value="1"/>
</dbReference>
<evidence type="ECO:0000256" key="1">
    <source>
        <dbReference type="ARBA" id="ARBA00022771"/>
    </source>
</evidence>
<evidence type="ECO:0000256" key="2">
    <source>
        <dbReference type="ARBA" id="ARBA00022833"/>
    </source>
</evidence>
<evidence type="ECO:0000313" key="7">
    <source>
        <dbReference type="Proteomes" id="UP000824782"/>
    </source>
</evidence>
<feature type="compositionally biased region" description="Basic and acidic residues" evidence="4">
    <location>
        <begin position="408"/>
        <end position="417"/>
    </location>
</feature>
<dbReference type="Pfam" id="PF22586">
    <property type="entry name" value="ANCHR-like_BBOX"/>
    <property type="match status" value="1"/>
</dbReference>
<dbReference type="CDD" id="cd19818">
    <property type="entry name" value="Bbox1_ZBBX"/>
    <property type="match status" value="1"/>
</dbReference>
<evidence type="ECO:0000313" key="6">
    <source>
        <dbReference type="EMBL" id="KAG8581141.1"/>
    </source>
</evidence>
<feature type="region of interest" description="Disordered" evidence="4">
    <location>
        <begin position="35"/>
        <end position="82"/>
    </location>
</feature>
<gene>
    <name evidence="6" type="ORF">GDO81_007570</name>
</gene>
<name>A0AAV7C865_ENGPU</name>
<proteinExistence type="predicted"/>
<dbReference type="EMBL" id="WNYA01000003">
    <property type="protein sequence ID" value="KAG8581141.1"/>
    <property type="molecule type" value="Genomic_DNA"/>
</dbReference>
<evidence type="ECO:0000259" key="5">
    <source>
        <dbReference type="PROSITE" id="PS50119"/>
    </source>
</evidence>
<keyword evidence="1 3" id="KW-0863">Zinc-finger</keyword>
<organism evidence="6 7">
    <name type="scientific">Engystomops pustulosus</name>
    <name type="common">Tungara frog</name>
    <name type="synonym">Physalaemus pustulosus</name>
    <dbReference type="NCBI Taxonomy" id="76066"/>
    <lineage>
        <taxon>Eukaryota</taxon>
        <taxon>Metazoa</taxon>
        <taxon>Chordata</taxon>
        <taxon>Craniata</taxon>
        <taxon>Vertebrata</taxon>
        <taxon>Euteleostomi</taxon>
        <taxon>Amphibia</taxon>
        <taxon>Batrachia</taxon>
        <taxon>Anura</taxon>
        <taxon>Neobatrachia</taxon>
        <taxon>Hyloidea</taxon>
        <taxon>Leptodactylidae</taxon>
        <taxon>Leiuperinae</taxon>
        <taxon>Engystomops</taxon>
    </lineage>
</organism>
<sequence length="655" mass="74144">MSSDFVIVPPAKSGNSVRLKAKNIRELRMESLQLERQNQEMEEKLNQLRQSMSREKEERGRSNPYRWISGQAGNQRHDKENLGKVSAGKIKFKVLQDLPEPEKQKTLSRVTSMPAAERPKLKGKTCGQCESKSALLMCLECGEDYCTACFSRFHQKGALKLHRTMAIQEKSQDGKLDISHAFKKELNVDEASGKLVKDKEIIGSIKSTGNSHIIQTQRASRELAGESFISHPRKEHLPESSGSLLHGTFNEEESAKYFNEALLEWRNETGKKSQNVSFLKVEADDIGSSEVQTVLTATMKPLEIQFKENSLTYMEKLLLKKHRRTPINEASHNFLEDVRYSPTFLQNELDKWDDLTAEEMEAHENYVALFRVEEHVRSDVIHEPALKIVELDKDPEEKLEESRNFVVRETESNERNRPQSVSDSELKLAGGNEKIGPLRSTYCVEEGVHESPCLQASHSQDSKSMKYKGFKDSRSLDTALMVIAPQELPSAVLRKPNYASEYRGLKGFFMLDMDPVEDKAQQCLHQTPDINADEEVTYTGNNYWRPESSLSVCANEAVVQDVVTKAWTRSSSHLIEPSLTPRNSTHRGRGNSELQTSALSSDSFQLTRHGQRLPTSGDKVPVSRLPLYTLQSCAVESESDEEETLQNKLNVLSLQ</sequence>
<evidence type="ECO:0000256" key="3">
    <source>
        <dbReference type="PROSITE-ProRule" id="PRU00024"/>
    </source>
</evidence>